<organism evidence="2 3">
    <name type="scientific">Fusobacterium necrogenes</name>
    <dbReference type="NCBI Taxonomy" id="858"/>
    <lineage>
        <taxon>Bacteria</taxon>
        <taxon>Fusobacteriati</taxon>
        <taxon>Fusobacteriota</taxon>
        <taxon>Fusobacteriia</taxon>
        <taxon>Fusobacteriales</taxon>
        <taxon>Fusobacteriaceae</taxon>
        <taxon>Fusobacterium</taxon>
    </lineage>
</organism>
<reference evidence="2 3" key="1">
    <citation type="submission" date="2018-06" db="EMBL/GenBank/DDBJ databases">
        <authorList>
            <consortium name="Pathogen Informatics"/>
            <person name="Doyle S."/>
        </authorList>
    </citation>
    <scope>NUCLEOTIDE SEQUENCE [LARGE SCALE GENOMIC DNA]</scope>
    <source>
        <strain evidence="2 3">NCTC10723</strain>
    </source>
</reference>
<protein>
    <submittedName>
        <fullName evidence="2">Uncharacterized protein</fullName>
    </submittedName>
</protein>
<accession>A0A377GYB6</accession>
<gene>
    <name evidence="2" type="ORF">NCTC10723_01211</name>
</gene>
<keyword evidence="3" id="KW-1185">Reference proteome</keyword>
<name>A0A377GYB6_9FUSO</name>
<dbReference type="Proteomes" id="UP000255328">
    <property type="component" value="Unassembled WGS sequence"/>
</dbReference>
<evidence type="ECO:0000313" key="3">
    <source>
        <dbReference type="Proteomes" id="UP000255328"/>
    </source>
</evidence>
<evidence type="ECO:0000256" key="1">
    <source>
        <dbReference type="SAM" id="Coils"/>
    </source>
</evidence>
<evidence type="ECO:0000313" key="2">
    <source>
        <dbReference type="EMBL" id="STO31752.1"/>
    </source>
</evidence>
<sequence>MNVKKIFVIIFIILAISSTGFAKMYNFQNESKQSIPLHMKKMKDKNYIINPELEKTRIEIEEKRLEIRKELLKEEPDWDKIEKLNIEIAIQEAKNRTLTMREKFEARFNSQTSSNLSNN</sequence>
<proteinExistence type="predicted"/>
<feature type="coiled-coil region" evidence="1">
    <location>
        <begin position="53"/>
        <end position="101"/>
    </location>
</feature>
<keyword evidence="1" id="KW-0175">Coiled coil</keyword>
<dbReference type="AlphaFoldDB" id="A0A377GYB6"/>
<dbReference type="EMBL" id="UGGU01000003">
    <property type="protein sequence ID" value="STO31752.1"/>
    <property type="molecule type" value="Genomic_DNA"/>
</dbReference>